<dbReference type="EMBL" id="JAYRBN010000043">
    <property type="protein sequence ID" value="KAL2745528.1"/>
    <property type="molecule type" value="Genomic_DNA"/>
</dbReference>
<comment type="caution">
    <text evidence="1">The sequence shown here is derived from an EMBL/GenBank/DDBJ whole genome shotgun (WGS) entry which is preliminary data.</text>
</comment>
<keyword evidence="2" id="KW-1185">Reference proteome</keyword>
<dbReference type="Proteomes" id="UP001607303">
    <property type="component" value="Unassembled WGS sequence"/>
</dbReference>
<sequence>MFVEGATSPFQIPCSGSRTCYSFGEKNSRLLLVRSVHKNMRVECATSPFKRPRSGSPSSAPIGPIWTKKIWGQRARGVLSNDQGSVLLGTIVSEKKIVKEKFFFLSSL</sequence>
<evidence type="ECO:0000313" key="1">
    <source>
        <dbReference type="EMBL" id="KAL2745528.1"/>
    </source>
</evidence>
<reference evidence="1 2" key="1">
    <citation type="journal article" date="2024" name="Ann. Entomol. Soc. Am.">
        <title>Genomic analyses of the southern and eastern yellowjacket wasps (Hymenoptera: Vespidae) reveal evolutionary signatures of social life.</title>
        <authorList>
            <person name="Catto M.A."/>
            <person name="Caine P.B."/>
            <person name="Orr S.E."/>
            <person name="Hunt B.G."/>
            <person name="Goodisman M.A.D."/>
        </authorList>
    </citation>
    <scope>NUCLEOTIDE SEQUENCE [LARGE SCALE GENOMIC DNA]</scope>
    <source>
        <strain evidence="1">232</strain>
        <tissue evidence="1">Head and thorax</tissue>
    </source>
</reference>
<evidence type="ECO:0000313" key="2">
    <source>
        <dbReference type="Proteomes" id="UP001607303"/>
    </source>
</evidence>
<dbReference type="AlphaFoldDB" id="A0ABD2CK99"/>
<proteinExistence type="predicted"/>
<protein>
    <submittedName>
        <fullName evidence="1">Uncharacterized protein</fullName>
    </submittedName>
</protein>
<gene>
    <name evidence="1" type="ORF">V1477_006383</name>
</gene>
<accession>A0ABD2CK99</accession>
<organism evidence="1 2">
    <name type="scientific">Vespula maculifrons</name>
    <name type="common">Eastern yellow jacket</name>
    <name type="synonym">Wasp</name>
    <dbReference type="NCBI Taxonomy" id="7453"/>
    <lineage>
        <taxon>Eukaryota</taxon>
        <taxon>Metazoa</taxon>
        <taxon>Ecdysozoa</taxon>
        <taxon>Arthropoda</taxon>
        <taxon>Hexapoda</taxon>
        <taxon>Insecta</taxon>
        <taxon>Pterygota</taxon>
        <taxon>Neoptera</taxon>
        <taxon>Endopterygota</taxon>
        <taxon>Hymenoptera</taxon>
        <taxon>Apocrita</taxon>
        <taxon>Aculeata</taxon>
        <taxon>Vespoidea</taxon>
        <taxon>Vespidae</taxon>
        <taxon>Vespinae</taxon>
        <taxon>Vespula</taxon>
    </lineage>
</organism>
<name>A0ABD2CK99_VESMC</name>